<gene>
    <name evidence="2" type="ORF">SAMN04488529_101960</name>
</gene>
<reference evidence="2 3" key="1">
    <citation type="submission" date="2016-10" db="EMBL/GenBank/DDBJ databases">
        <authorList>
            <person name="de Groot N.N."/>
        </authorList>
    </citation>
    <scope>NUCLEOTIDE SEQUENCE [LARGE SCALE GENOMIC DNA]</scope>
    <source>
        <strain evidence="2 3">DSM 12272</strain>
    </source>
</reference>
<dbReference type="GO" id="GO:0006047">
    <property type="term" value="P:UDP-N-acetylglucosamine metabolic process"/>
    <property type="evidence" value="ECO:0007669"/>
    <property type="project" value="InterPro"/>
</dbReference>
<dbReference type="OrthoDB" id="9803238at2"/>
<name>A0A1H0NUA7_9CLOT</name>
<evidence type="ECO:0000313" key="2">
    <source>
        <dbReference type="EMBL" id="SDO96281.1"/>
    </source>
</evidence>
<protein>
    <submittedName>
        <fullName evidence="2">GDP/UDP-N,N'-diacetylbacillosamine 2-epimerase (Hydrolysing)</fullName>
    </submittedName>
</protein>
<dbReference type="Gene3D" id="3.40.50.2000">
    <property type="entry name" value="Glycogen Phosphorylase B"/>
    <property type="match status" value="2"/>
</dbReference>
<organism evidence="2 3">
    <name type="scientific">Clostridium gasigenes</name>
    <dbReference type="NCBI Taxonomy" id="94869"/>
    <lineage>
        <taxon>Bacteria</taxon>
        <taxon>Bacillati</taxon>
        <taxon>Bacillota</taxon>
        <taxon>Clostridia</taxon>
        <taxon>Eubacteriales</taxon>
        <taxon>Clostridiaceae</taxon>
        <taxon>Clostridium</taxon>
    </lineage>
</organism>
<dbReference type="InterPro" id="IPR003331">
    <property type="entry name" value="UDP_GlcNAc_Epimerase_2_dom"/>
</dbReference>
<evidence type="ECO:0000313" key="3">
    <source>
        <dbReference type="Proteomes" id="UP000198597"/>
    </source>
</evidence>
<keyword evidence="3" id="KW-1185">Reference proteome</keyword>
<dbReference type="EMBL" id="FNJM01000001">
    <property type="protein sequence ID" value="SDO96281.1"/>
    <property type="molecule type" value="Genomic_DNA"/>
</dbReference>
<dbReference type="PANTHER" id="PTHR43174">
    <property type="entry name" value="UDP-N-ACETYLGLUCOSAMINE 2-EPIMERASE"/>
    <property type="match status" value="1"/>
</dbReference>
<dbReference type="GO" id="GO:0004553">
    <property type="term" value="F:hydrolase activity, hydrolyzing O-glycosyl compounds"/>
    <property type="evidence" value="ECO:0007669"/>
    <property type="project" value="InterPro"/>
</dbReference>
<dbReference type="PANTHER" id="PTHR43174:SF3">
    <property type="entry name" value="UDP-N-ACETYLGLUCOSAMINE 2-EPIMERASE"/>
    <property type="match status" value="1"/>
</dbReference>
<dbReference type="CDD" id="cd03786">
    <property type="entry name" value="GTB_UDP-GlcNAc_2-Epimerase"/>
    <property type="match status" value="1"/>
</dbReference>
<sequence>MKKKVCIVTSTRADYSLLKPLISKFDIALDFDLNLVVTGMHLSYEFGATYNIIESDGFKIDKKIEILLSSDTKVGISKSMGLAIISFSEYFNETCPDILIVLGDRFEIFAIVSAANIANIPVAHLHGGETTEGAYDEAFRHCITKMSYLHFTSTKEYSKRVIQLGENPIRVFNVGSIGVENIKTLPLLSLQELESCIDFKLDLPYGLITYHPVTLEKSSPKKQVYELLDALANFSNMKFLITKGNCDTNGREINNILEKYSKINNENFKFFTSLGEIPYLSSMKYSSLVIGNSSSGILEAPSFKIPTVNIGDRQKGRIQAESIINSEPNSSSITLAIKKSLSPEFKNTLQSIVNPYGGEDTCNKIINIITKFLNSTIDLKKTFYNINF</sequence>
<dbReference type="Proteomes" id="UP000198597">
    <property type="component" value="Unassembled WGS sequence"/>
</dbReference>
<dbReference type="InterPro" id="IPR029767">
    <property type="entry name" value="WecB-like"/>
</dbReference>
<dbReference type="InterPro" id="IPR020004">
    <property type="entry name" value="UDP-GlcNAc_Epase"/>
</dbReference>
<dbReference type="RefSeq" id="WP_089966334.1">
    <property type="nucleotide sequence ID" value="NZ_FNJM01000001.1"/>
</dbReference>
<dbReference type="NCBIfam" id="TIGR03568">
    <property type="entry name" value="NeuC_NnaA"/>
    <property type="match status" value="1"/>
</dbReference>
<feature type="domain" description="UDP-N-acetylglucosamine 2-epimerase" evidence="1">
    <location>
        <begin position="30"/>
        <end position="369"/>
    </location>
</feature>
<accession>A0A1H0NUA7</accession>
<dbReference type="AlphaFoldDB" id="A0A1H0NUA7"/>
<dbReference type="STRING" id="94869.SAMN04488529_101960"/>
<dbReference type="Pfam" id="PF02350">
    <property type="entry name" value="Epimerase_2"/>
    <property type="match status" value="1"/>
</dbReference>
<dbReference type="SUPFAM" id="SSF53756">
    <property type="entry name" value="UDP-Glycosyltransferase/glycogen phosphorylase"/>
    <property type="match status" value="1"/>
</dbReference>
<evidence type="ECO:0000259" key="1">
    <source>
        <dbReference type="Pfam" id="PF02350"/>
    </source>
</evidence>
<proteinExistence type="predicted"/>